<accession>A0A2N4SXZ8</accession>
<dbReference type="RefSeq" id="WP_101853272.1">
    <property type="nucleotide sequence ID" value="NZ_LOMZ01000002.1"/>
</dbReference>
<organism evidence="2 3">
    <name type="scientific">Kocuria flava</name>
    <dbReference type="NCBI Taxonomy" id="446860"/>
    <lineage>
        <taxon>Bacteria</taxon>
        <taxon>Bacillati</taxon>
        <taxon>Actinomycetota</taxon>
        <taxon>Actinomycetes</taxon>
        <taxon>Micrococcales</taxon>
        <taxon>Micrococcaceae</taxon>
        <taxon>Kocuria</taxon>
    </lineage>
</organism>
<keyword evidence="1" id="KW-1133">Transmembrane helix</keyword>
<dbReference type="Pfam" id="PF13630">
    <property type="entry name" value="SdpI"/>
    <property type="match status" value="1"/>
</dbReference>
<reference evidence="2 3" key="1">
    <citation type="submission" date="2015-12" db="EMBL/GenBank/DDBJ databases">
        <authorList>
            <person name="Shamseldin A."/>
            <person name="Moawad H."/>
            <person name="Abd El-Rahim W.M."/>
            <person name="Sadowsky M.J."/>
        </authorList>
    </citation>
    <scope>NUCLEOTIDE SEQUENCE [LARGE SCALE GENOMIC DNA]</scope>
    <source>
        <strain evidence="2 3">S43</strain>
    </source>
</reference>
<evidence type="ECO:0000313" key="3">
    <source>
        <dbReference type="Proteomes" id="UP000234632"/>
    </source>
</evidence>
<dbReference type="InterPro" id="IPR025962">
    <property type="entry name" value="SdpI/YhfL"/>
</dbReference>
<feature type="transmembrane region" description="Helical" evidence="1">
    <location>
        <begin position="87"/>
        <end position="107"/>
    </location>
</feature>
<dbReference type="EMBL" id="LOMZ01000002">
    <property type="protein sequence ID" value="PLC10845.1"/>
    <property type="molecule type" value="Genomic_DNA"/>
</dbReference>
<dbReference type="Proteomes" id="UP000234632">
    <property type="component" value="Unassembled WGS sequence"/>
</dbReference>
<feature type="transmembrane region" description="Helical" evidence="1">
    <location>
        <begin position="61"/>
        <end position="81"/>
    </location>
</feature>
<keyword evidence="1" id="KW-0812">Transmembrane</keyword>
<gene>
    <name evidence="2" type="ORF">AUQ48_16105</name>
</gene>
<keyword evidence="1" id="KW-0472">Membrane</keyword>
<feature type="transmembrane region" description="Helical" evidence="1">
    <location>
        <begin position="6"/>
        <end position="26"/>
    </location>
</feature>
<evidence type="ECO:0000256" key="1">
    <source>
        <dbReference type="SAM" id="Phobius"/>
    </source>
</evidence>
<name>A0A2N4SXZ8_9MICC</name>
<protein>
    <recommendedName>
        <fullName evidence="4">SdpI family protein</fullName>
    </recommendedName>
</protein>
<proteinExistence type="predicted"/>
<evidence type="ECO:0000313" key="2">
    <source>
        <dbReference type="EMBL" id="PLC10845.1"/>
    </source>
</evidence>
<evidence type="ECO:0008006" key="4">
    <source>
        <dbReference type="Google" id="ProtNLM"/>
    </source>
</evidence>
<dbReference type="AlphaFoldDB" id="A0A2N4SXZ8"/>
<comment type="caution">
    <text evidence="2">The sequence shown here is derived from an EMBL/GenBank/DDBJ whole genome shotgun (WGS) entry which is preliminary data.</text>
</comment>
<sequence length="122" mass="12861">MTAAVVQAVLMSLVPVAVYLVVSVAASGRLPRNRWIGLRTTASLSSEIAWRAGHAVALRRLRWSVFAGVTGTVLTIGNLLLTDSNRAGLLPLGLVIMMLVTIFQAAARGVQGAALVQGAERR</sequence>